<dbReference type="Proteomes" id="UP000594892">
    <property type="component" value="Plasmid unnamed2"/>
</dbReference>
<reference evidence="1 2" key="1">
    <citation type="submission" date="2020-12" db="EMBL/GenBank/DDBJ databases">
        <title>FDA dAtabase for Regulatory Grade micrObial Sequences (FDA-ARGOS): Supporting development and validation of Infectious Disease Dx tests.</title>
        <authorList>
            <person name="Minogue T."/>
            <person name="Wolcott M."/>
            <person name="Wasieloski L."/>
            <person name="Aguilar W."/>
            <person name="Moore D."/>
            <person name="Jaissle J."/>
            <person name="Tallon L."/>
            <person name="Sadzewicz L."/>
            <person name="Zhao X."/>
            <person name="Boylan J."/>
            <person name="Ott S."/>
            <person name="Bowen H."/>
            <person name="Vavikolanu K."/>
            <person name="Mehta A."/>
            <person name="Aluvathingal J."/>
            <person name="Nadendla S."/>
            <person name="Yan Y."/>
            <person name="Sichtig H."/>
        </authorList>
    </citation>
    <scope>NUCLEOTIDE SEQUENCE [LARGE SCALE GENOMIC DNA]</scope>
    <source>
        <strain evidence="1 2">FDAARGOS_949</strain>
        <plasmid evidence="1 2">unnamed2</plasmid>
    </source>
</reference>
<dbReference type="AlphaFoldDB" id="A0AAP9YAR3"/>
<dbReference type="RefSeq" id="WP_017433877.1">
    <property type="nucleotide sequence ID" value="NZ_CP021077.1"/>
</dbReference>
<evidence type="ECO:0000313" key="2">
    <source>
        <dbReference type="Proteomes" id="UP000594892"/>
    </source>
</evidence>
<sequence>MHHFYIKHLLCALISKHFDSRMTGTDDADTVTVSIAELIHALRDAFELGQGVRRT</sequence>
<dbReference type="GeneID" id="45699120"/>
<gene>
    <name evidence="1" type="ORF">I6H06_29645</name>
</gene>
<evidence type="ECO:0000313" key="1">
    <source>
        <dbReference type="EMBL" id="QPQ94905.1"/>
    </source>
</evidence>
<proteinExistence type="predicted"/>
<geneLocation type="plasmid" evidence="1 2">
    <name>unnamed2</name>
</geneLocation>
<accession>A0AAP9YAR3</accession>
<keyword evidence="1" id="KW-0614">Plasmid</keyword>
<organism evidence="1 2">
    <name type="scientific">Burkholderia glumae</name>
    <name type="common">Pseudomonas glumae</name>
    <dbReference type="NCBI Taxonomy" id="337"/>
    <lineage>
        <taxon>Bacteria</taxon>
        <taxon>Pseudomonadati</taxon>
        <taxon>Pseudomonadota</taxon>
        <taxon>Betaproteobacteria</taxon>
        <taxon>Burkholderiales</taxon>
        <taxon>Burkholderiaceae</taxon>
        <taxon>Burkholderia</taxon>
    </lineage>
</organism>
<dbReference type="EMBL" id="CP065603">
    <property type="protein sequence ID" value="QPQ94905.1"/>
    <property type="molecule type" value="Genomic_DNA"/>
</dbReference>
<name>A0AAP9YAR3_BURGL</name>
<protein>
    <submittedName>
        <fullName evidence="1">Uncharacterized protein</fullName>
    </submittedName>
</protein>